<evidence type="ECO:0000256" key="3">
    <source>
        <dbReference type="ARBA" id="ARBA00022512"/>
    </source>
</evidence>
<keyword evidence="5 9" id="KW-0378">Hydrolase</keyword>
<dbReference type="EMBL" id="CM018051">
    <property type="protein sequence ID" value="KAA8517061.1"/>
    <property type="molecule type" value="Genomic_DNA"/>
</dbReference>
<evidence type="ECO:0000256" key="6">
    <source>
        <dbReference type="ARBA" id="ARBA00023295"/>
    </source>
</evidence>
<dbReference type="AlphaFoldDB" id="A0A5J4ZIM4"/>
<keyword evidence="3" id="KW-0134">Cell wall</keyword>
<dbReference type="Gene3D" id="2.160.20.10">
    <property type="entry name" value="Single-stranded right-handed beta-helix, Pectin lyase-like"/>
    <property type="match status" value="2"/>
</dbReference>
<dbReference type="GO" id="GO:0004650">
    <property type="term" value="F:polygalacturonase activity"/>
    <property type="evidence" value="ECO:0007669"/>
    <property type="project" value="InterPro"/>
</dbReference>
<evidence type="ECO:0000256" key="5">
    <source>
        <dbReference type="ARBA" id="ARBA00022801"/>
    </source>
</evidence>
<dbReference type="InterPro" id="IPR011050">
    <property type="entry name" value="Pectin_lyase_fold/virulence"/>
</dbReference>
<dbReference type="GO" id="GO:0005975">
    <property type="term" value="P:carbohydrate metabolic process"/>
    <property type="evidence" value="ECO:0007669"/>
    <property type="project" value="InterPro"/>
</dbReference>
<evidence type="ECO:0000256" key="9">
    <source>
        <dbReference type="RuleBase" id="RU361169"/>
    </source>
</evidence>
<dbReference type="InterPro" id="IPR000743">
    <property type="entry name" value="Glyco_hydro_28"/>
</dbReference>
<comment type="similarity">
    <text evidence="2 9">Belongs to the glycosyl hydrolase 28 family.</text>
</comment>
<reference evidence="10 11" key="1">
    <citation type="submission" date="2019-09" db="EMBL/GenBank/DDBJ databases">
        <title>A chromosome-level genome assembly of the Chinese tupelo Nyssa sinensis.</title>
        <authorList>
            <person name="Yang X."/>
            <person name="Kang M."/>
            <person name="Yang Y."/>
            <person name="Xiong H."/>
            <person name="Wang M."/>
            <person name="Zhang Z."/>
            <person name="Wang Z."/>
            <person name="Wu H."/>
            <person name="Ma T."/>
            <person name="Liu J."/>
            <person name="Xi Z."/>
        </authorList>
    </citation>
    <scope>NUCLEOTIDE SEQUENCE [LARGE SCALE GENOMIC DNA]</scope>
    <source>
        <strain evidence="10">J267</strain>
        <tissue evidence="10">Leaf</tissue>
    </source>
</reference>
<organism evidence="10 11">
    <name type="scientific">Nyssa sinensis</name>
    <dbReference type="NCBI Taxonomy" id="561372"/>
    <lineage>
        <taxon>Eukaryota</taxon>
        <taxon>Viridiplantae</taxon>
        <taxon>Streptophyta</taxon>
        <taxon>Embryophyta</taxon>
        <taxon>Tracheophyta</taxon>
        <taxon>Spermatophyta</taxon>
        <taxon>Magnoliopsida</taxon>
        <taxon>eudicotyledons</taxon>
        <taxon>Gunneridae</taxon>
        <taxon>Pentapetalae</taxon>
        <taxon>asterids</taxon>
        <taxon>Cornales</taxon>
        <taxon>Nyssaceae</taxon>
        <taxon>Nyssa</taxon>
    </lineage>
</organism>
<evidence type="ECO:0000313" key="11">
    <source>
        <dbReference type="Proteomes" id="UP000325577"/>
    </source>
</evidence>
<dbReference type="FunFam" id="2.160.20.10:FF:000111">
    <property type="entry name" value="Pectin lyase-like superfamily protein"/>
    <property type="match status" value="1"/>
</dbReference>
<dbReference type="InterPro" id="IPR012334">
    <property type="entry name" value="Pectin_lyas_fold"/>
</dbReference>
<name>A0A5J4ZIM4_9ASTE</name>
<sequence length="317" mass="34740">MNLESTIFPFRKFDKVGKLAASVPKTTVNVDDFGAEGDGQTDDTKAFRKAWKAACSNMGTVFVVPQNRNYLLKPINGTLEASDDRSAYKKDRRHWLVFDDVENLTVEGDGIINGNGKIWWQNSCKINKSLPCKDAPTKVQAMDITCGPGHGISVGSLGSRNSKAYVSNIIVNGAELSNTTNGVRIKTWQGGSGNASNIIFQNIKMHNVTNPIIIDQNYCDQDDPCKEQKSAVQVKNVVYRNITGTSASDMAIKIDCSKSFPCQGIVLQDINITRGEATTKASCNNVKMKEIGVVSPQCHDENKVSMELHGELFGFHK</sequence>
<evidence type="ECO:0000256" key="2">
    <source>
        <dbReference type="ARBA" id="ARBA00008834"/>
    </source>
</evidence>
<evidence type="ECO:0000256" key="1">
    <source>
        <dbReference type="ARBA" id="ARBA00004191"/>
    </source>
</evidence>
<accession>A0A5J4ZIM4</accession>
<dbReference type="Proteomes" id="UP000325577">
    <property type="component" value="Linkage Group LG8"/>
</dbReference>
<keyword evidence="4" id="KW-0964">Secreted</keyword>
<evidence type="ECO:0000313" key="10">
    <source>
        <dbReference type="EMBL" id="KAA8517061.1"/>
    </source>
</evidence>
<dbReference type="SUPFAM" id="SSF51126">
    <property type="entry name" value="Pectin lyase-like"/>
    <property type="match status" value="1"/>
</dbReference>
<dbReference type="Pfam" id="PF00295">
    <property type="entry name" value="Glyco_hydro_28"/>
    <property type="match status" value="1"/>
</dbReference>
<proteinExistence type="inferred from homology"/>
<dbReference type="OrthoDB" id="187139at2759"/>
<feature type="active site" evidence="8">
    <location>
        <position position="150"/>
    </location>
</feature>
<keyword evidence="6 9" id="KW-0326">Glycosidase</keyword>
<evidence type="ECO:0000256" key="8">
    <source>
        <dbReference type="PROSITE-ProRule" id="PRU10052"/>
    </source>
</evidence>
<protein>
    <submittedName>
        <fullName evidence="10">Uncharacterized protein</fullName>
    </submittedName>
</protein>
<dbReference type="PROSITE" id="PS00502">
    <property type="entry name" value="POLYGALACTURONASE"/>
    <property type="match status" value="1"/>
</dbReference>
<dbReference type="PANTHER" id="PTHR31375">
    <property type="match status" value="1"/>
</dbReference>
<dbReference type="GO" id="GO:0071555">
    <property type="term" value="P:cell wall organization"/>
    <property type="evidence" value="ECO:0007669"/>
    <property type="project" value="UniProtKB-KW"/>
</dbReference>
<evidence type="ECO:0000256" key="4">
    <source>
        <dbReference type="ARBA" id="ARBA00022525"/>
    </source>
</evidence>
<keyword evidence="7" id="KW-0961">Cell wall biogenesis/degradation</keyword>
<gene>
    <name evidence="10" type="ORF">F0562_017121</name>
</gene>
<comment type="subcellular location">
    <subcellularLocation>
        <location evidence="1">Secreted</location>
        <location evidence="1">Cell wall</location>
    </subcellularLocation>
</comment>
<evidence type="ECO:0000256" key="7">
    <source>
        <dbReference type="ARBA" id="ARBA00023316"/>
    </source>
</evidence>
<keyword evidence="11" id="KW-1185">Reference proteome</keyword>